<feature type="transmembrane region" description="Helical" evidence="6">
    <location>
        <begin position="12"/>
        <end position="31"/>
    </location>
</feature>
<dbReference type="OrthoDB" id="7400989at2"/>
<evidence type="ECO:0000256" key="6">
    <source>
        <dbReference type="SAM" id="Phobius"/>
    </source>
</evidence>
<evidence type="ECO:0000313" key="8">
    <source>
        <dbReference type="EMBL" id="SNS32942.1"/>
    </source>
</evidence>
<dbReference type="AlphaFoldDB" id="A0A239DMB0"/>
<dbReference type="EMBL" id="FZOS01000004">
    <property type="protein sequence ID" value="SNS32942.1"/>
    <property type="molecule type" value="Genomic_DNA"/>
</dbReference>
<feature type="transmembrane region" description="Helical" evidence="6">
    <location>
        <begin position="336"/>
        <end position="361"/>
    </location>
</feature>
<feature type="transmembrane region" description="Helical" evidence="6">
    <location>
        <begin position="464"/>
        <end position="486"/>
    </location>
</feature>
<dbReference type="GO" id="GO:0016020">
    <property type="term" value="C:membrane"/>
    <property type="evidence" value="ECO:0007669"/>
    <property type="project" value="UniProtKB-SubCell"/>
</dbReference>
<evidence type="ECO:0000256" key="2">
    <source>
        <dbReference type="ARBA" id="ARBA00022448"/>
    </source>
</evidence>
<dbReference type="Gene3D" id="1.20.1250.20">
    <property type="entry name" value="MFS general substrate transporter like domains"/>
    <property type="match status" value="2"/>
</dbReference>
<dbReference type="Proteomes" id="UP000198281">
    <property type="component" value="Unassembled WGS sequence"/>
</dbReference>
<dbReference type="RefSeq" id="WP_089218681.1">
    <property type="nucleotide sequence ID" value="NZ_FZOS01000004.1"/>
</dbReference>
<dbReference type="PANTHER" id="PTHR23505">
    <property type="entry name" value="SPINSTER"/>
    <property type="match status" value="1"/>
</dbReference>
<proteinExistence type="predicted"/>
<feature type="transmembrane region" description="Helical" evidence="6">
    <location>
        <begin position="254"/>
        <end position="273"/>
    </location>
</feature>
<protein>
    <submittedName>
        <fullName evidence="8">Major Facilitator Superfamily protein</fullName>
    </submittedName>
</protein>
<sequence>MAQTDKPAGGGMYRWYVLGLFTVVYAFNFIDRQIITILAPYLKADMGITDAQVGLLFGTAFALFYALFGIPLAKLADGWHRVRTLAIGLGFWSAMTAISGTAVNFTQLALARVGVGVGEASASPAAASVLLDFFPKAKRATALAIYMSGIYIGAGASLMIGGHIVGWWEAAYPVNPPFGLAGWQAAYFAVGIPGLILALLVVTTVREPVRGAIDGHPHPGDPHPFRATFAEMATMFPPFSLFSLRRNGGGTTQIVTNLVTLAACAAAAALVIASTNQLLAPAKRALIADVGGLAITTNLVQWVAIAIGVYATWSWIQSVRLRDPVAARLLLGTPSFYCPVIAGGLVSYGSYGLSTFIFVYGKEHLGLRPEDGWYLGAIAAAAGGIGTGLGGVIGDWARQRHPSGRLFVAIAAAAISAGFSVAQYSVGSITLFYVTNFFALLFLTLWLGPVAATLQDQVLPRMRGLAMAVQFLGANLIGLGLGPYITGLISDATGDLRLAMLCALAPAPIAVLLFLVGARHLPAAEATLIERARAAGEAI</sequence>
<feature type="transmembrane region" description="Helical" evidence="6">
    <location>
        <begin position="85"/>
        <end position="103"/>
    </location>
</feature>
<dbReference type="InterPro" id="IPR044770">
    <property type="entry name" value="MFS_spinster-like"/>
</dbReference>
<evidence type="ECO:0000313" key="9">
    <source>
        <dbReference type="Proteomes" id="UP000198281"/>
    </source>
</evidence>
<feature type="transmembrane region" description="Helical" evidence="6">
    <location>
        <begin position="185"/>
        <end position="205"/>
    </location>
</feature>
<dbReference type="InterPro" id="IPR020846">
    <property type="entry name" value="MFS_dom"/>
</dbReference>
<keyword evidence="3 6" id="KW-0812">Transmembrane</keyword>
<evidence type="ECO:0000256" key="5">
    <source>
        <dbReference type="ARBA" id="ARBA00023136"/>
    </source>
</evidence>
<keyword evidence="5 6" id="KW-0472">Membrane</keyword>
<dbReference type="InterPro" id="IPR036259">
    <property type="entry name" value="MFS_trans_sf"/>
</dbReference>
<feature type="transmembrane region" description="Helical" evidence="6">
    <location>
        <begin position="51"/>
        <end position="73"/>
    </location>
</feature>
<evidence type="ECO:0000256" key="4">
    <source>
        <dbReference type="ARBA" id="ARBA00022989"/>
    </source>
</evidence>
<comment type="subcellular location">
    <subcellularLocation>
        <location evidence="1">Membrane</location>
        <topology evidence="1">Multi-pass membrane protein</topology>
    </subcellularLocation>
</comment>
<keyword evidence="4 6" id="KW-1133">Transmembrane helix</keyword>
<feature type="transmembrane region" description="Helical" evidence="6">
    <location>
        <begin position="406"/>
        <end position="425"/>
    </location>
</feature>
<evidence type="ECO:0000256" key="3">
    <source>
        <dbReference type="ARBA" id="ARBA00022692"/>
    </source>
</evidence>
<dbReference type="Pfam" id="PF07690">
    <property type="entry name" value="MFS_1"/>
    <property type="match status" value="1"/>
</dbReference>
<evidence type="ECO:0000256" key="1">
    <source>
        <dbReference type="ARBA" id="ARBA00004141"/>
    </source>
</evidence>
<dbReference type="InterPro" id="IPR011701">
    <property type="entry name" value="MFS"/>
</dbReference>
<dbReference type="GO" id="GO:0022857">
    <property type="term" value="F:transmembrane transporter activity"/>
    <property type="evidence" value="ECO:0007669"/>
    <property type="project" value="InterPro"/>
</dbReference>
<gene>
    <name evidence="8" type="ORF">SAMN06295912_104159</name>
</gene>
<evidence type="ECO:0000259" key="7">
    <source>
        <dbReference type="PROSITE" id="PS50850"/>
    </source>
</evidence>
<dbReference type="SUPFAM" id="SSF103473">
    <property type="entry name" value="MFS general substrate transporter"/>
    <property type="match status" value="1"/>
</dbReference>
<feature type="transmembrane region" description="Helical" evidence="6">
    <location>
        <begin position="293"/>
        <end position="316"/>
    </location>
</feature>
<feature type="transmembrane region" description="Helical" evidence="6">
    <location>
        <begin position="143"/>
        <end position="165"/>
    </location>
</feature>
<feature type="transmembrane region" description="Helical" evidence="6">
    <location>
        <begin position="498"/>
        <end position="518"/>
    </location>
</feature>
<name>A0A239DMB0_9SPHN</name>
<accession>A0A239DMB0</accession>
<keyword evidence="2" id="KW-0813">Transport</keyword>
<reference evidence="9" key="1">
    <citation type="submission" date="2017-06" db="EMBL/GenBank/DDBJ databases">
        <authorList>
            <person name="Varghese N."/>
            <person name="Submissions S."/>
        </authorList>
    </citation>
    <scope>NUCLEOTIDE SEQUENCE [LARGE SCALE GENOMIC DNA]</scope>
    <source>
        <strain evidence="9">LNB2</strain>
    </source>
</reference>
<keyword evidence="9" id="KW-1185">Reference proteome</keyword>
<feature type="domain" description="Major facilitator superfamily (MFS) profile" evidence="7">
    <location>
        <begin position="17"/>
        <end position="520"/>
    </location>
</feature>
<feature type="transmembrane region" description="Helical" evidence="6">
    <location>
        <begin position="373"/>
        <end position="394"/>
    </location>
</feature>
<feature type="transmembrane region" description="Helical" evidence="6">
    <location>
        <begin position="431"/>
        <end position="452"/>
    </location>
</feature>
<dbReference type="PANTHER" id="PTHR23505:SF79">
    <property type="entry name" value="PROTEIN SPINSTER"/>
    <property type="match status" value="1"/>
</dbReference>
<dbReference type="PROSITE" id="PS50850">
    <property type="entry name" value="MFS"/>
    <property type="match status" value="1"/>
</dbReference>
<organism evidence="8 9">
    <name type="scientific">Edaphosphingomonas laterariae</name>
    <dbReference type="NCBI Taxonomy" id="861865"/>
    <lineage>
        <taxon>Bacteria</taxon>
        <taxon>Pseudomonadati</taxon>
        <taxon>Pseudomonadota</taxon>
        <taxon>Alphaproteobacteria</taxon>
        <taxon>Sphingomonadales</taxon>
        <taxon>Rhizorhabdaceae</taxon>
        <taxon>Edaphosphingomonas</taxon>
    </lineage>
</organism>